<dbReference type="eggNOG" id="ENOG502ZRH0">
    <property type="taxonomic scope" value="Bacteria"/>
</dbReference>
<keyword evidence="2" id="KW-0812">Transmembrane</keyword>
<evidence type="ECO:0000313" key="3">
    <source>
        <dbReference type="EMBL" id="EAQ05124.1"/>
    </source>
</evidence>
<keyword evidence="2" id="KW-1133">Transmembrane helix</keyword>
<dbReference type="OrthoDB" id="7875742at2"/>
<accession>A3TTZ7</accession>
<dbReference type="HOGENOM" id="CLU_1576395_0_0_5"/>
<protein>
    <recommendedName>
        <fullName evidence="5">Aspartate carbamoyltransferase catalytic subunit</fullName>
    </recommendedName>
</protein>
<sequence length="183" mass="19373">MTETLLSGDRDTVHLFSVALPEDQLWTFVTSDPDTGRLPLREALGVETLDETQIEGAVAEDLEGIGLSGFLIEGIGVDEAAIARDRARIDAVSGSVVIVKGSAFDGAHVPLEPQPPLAHVGTWRLTAAPSTMEQLSSPTAEGRTEPAPAATPEVRGKRNRWSLWLLIGMGLVILAGLVFGLLA</sequence>
<evidence type="ECO:0000256" key="1">
    <source>
        <dbReference type="SAM" id="MobiDB-lite"/>
    </source>
</evidence>
<dbReference type="Proteomes" id="UP000004318">
    <property type="component" value="Unassembled WGS sequence"/>
</dbReference>
<reference evidence="3 4" key="1">
    <citation type="journal article" date="2010" name="J. Bacteriol.">
        <title>Genome sequences of Oceanicola granulosus HTCC2516(T) and Oceanicola batsensis HTCC2597(TDelta).</title>
        <authorList>
            <person name="Thrash J.C."/>
            <person name="Cho J.C."/>
            <person name="Vergin K.L."/>
            <person name="Giovannoni S.J."/>
        </authorList>
    </citation>
    <scope>NUCLEOTIDE SEQUENCE [LARGE SCALE GENOMIC DNA]</scope>
    <source>
        <strain evidence="4">ATCC BAA-863 / DSM 15984 / KCTC 12145 / HTCC2597</strain>
    </source>
</reference>
<dbReference type="AlphaFoldDB" id="A3TTZ7"/>
<dbReference type="STRING" id="252305.OB2597_07560"/>
<gene>
    <name evidence="3" type="ORF">OB2597_07560</name>
</gene>
<comment type="caution">
    <text evidence="3">The sequence shown here is derived from an EMBL/GenBank/DDBJ whole genome shotgun (WGS) entry which is preliminary data.</text>
</comment>
<proteinExistence type="predicted"/>
<keyword evidence="4" id="KW-1185">Reference proteome</keyword>
<dbReference type="RefSeq" id="WP_009805741.1">
    <property type="nucleotide sequence ID" value="NZ_CH724131.1"/>
</dbReference>
<keyword evidence="2" id="KW-0472">Membrane</keyword>
<feature type="region of interest" description="Disordered" evidence="1">
    <location>
        <begin position="131"/>
        <end position="153"/>
    </location>
</feature>
<evidence type="ECO:0000313" key="4">
    <source>
        <dbReference type="Proteomes" id="UP000004318"/>
    </source>
</evidence>
<organism evidence="3 4">
    <name type="scientific">Pseudooceanicola batsensis (strain ATCC BAA-863 / DSM 15984 / KCTC 12145 / HTCC2597)</name>
    <name type="common">Oceanicola batsensis</name>
    <dbReference type="NCBI Taxonomy" id="252305"/>
    <lineage>
        <taxon>Bacteria</taxon>
        <taxon>Pseudomonadati</taxon>
        <taxon>Pseudomonadota</taxon>
        <taxon>Alphaproteobacteria</taxon>
        <taxon>Rhodobacterales</taxon>
        <taxon>Paracoccaceae</taxon>
        <taxon>Pseudooceanicola</taxon>
    </lineage>
</organism>
<dbReference type="EMBL" id="AAMO01000001">
    <property type="protein sequence ID" value="EAQ05124.1"/>
    <property type="molecule type" value="Genomic_DNA"/>
</dbReference>
<evidence type="ECO:0008006" key="5">
    <source>
        <dbReference type="Google" id="ProtNLM"/>
    </source>
</evidence>
<evidence type="ECO:0000256" key="2">
    <source>
        <dbReference type="SAM" id="Phobius"/>
    </source>
</evidence>
<feature type="transmembrane region" description="Helical" evidence="2">
    <location>
        <begin position="163"/>
        <end position="182"/>
    </location>
</feature>
<name>A3TTZ7_PSEBH</name>